<accession>A0A0J7YR67</accession>
<keyword evidence="4" id="KW-1185">Reference proteome</keyword>
<evidence type="ECO:0000256" key="1">
    <source>
        <dbReference type="SAM" id="Phobius"/>
    </source>
</evidence>
<protein>
    <recommendedName>
        <fullName evidence="2">Mon2/Sec7/BIG1-like dimerisation and cyclophilin-binding domain-containing protein</fullName>
    </recommendedName>
</protein>
<dbReference type="AlphaFoldDB" id="A0A0J7YR67"/>
<feature type="domain" description="Mon2/Sec7/BIG1-like dimerisation and cyclophilin-binding" evidence="2">
    <location>
        <begin position="1"/>
        <end position="75"/>
    </location>
</feature>
<sequence>MACATKHPPLVIMSLNAMQRLSSCGALSASSVAMLIGTLRILSESTQSDILLRILQTLSLLANPATFEAGEETIPQALGN</sequence>
<dbReference type="Pfam" id="PF16213">
    <property type="entry name" value="DCB"/>
    <property type="match status" value="1"/>
</dbReference>
<dbReference type="InterPro" id="IPR032629">
    <property type="entry name" value="DCB_dom"/>
</dbReference>
<keyword evidence="1" id="KW-1133">Transmembrane helix</keyword>
<keyword evidence="1" id="KW-0812">Transmembrane</keyword>
<name>A0A0J7YR67_BETVV</name>
<reference evidence="3 4" key="1">
    <citation type="journal article" date="2014" name="Nature">
        <title>The genome of the recently domesticated crop plant sugar beet (Beta vulgaris).</title>
        <authorList>
            <person name="Dohm J.C."/>
            <person name="Minoche A.E."/>
            <person name="Holtgrawe D."/>
            <person name="Capella-Gutierrez S."/>
            <person name="Zakrzewski F."/>
            <person name="Tafer H."/>
            <person name="Rupp O."/>
            <person name="Sorensen T.R."/>
            <person name="Stracke R."/>
            <person name="Reinhardt R."/>
            <person name="Goesmann A."/>
            <person name="Kraft T."/>
            <person name="Schulz B."/>
            <person name="Stadler P.F."/>
            <person name="Schmidt T."/>
            <person name="Gabaldon T."/>
            <person name="Lehrach H."/>
            <person name="Weisshaar B."/>
            <person name="Himmelbauer H."/>
        </authorList>
    </citation>
    <scope>NUCLEOTIDE SEQUENCE [LARGE SCALE GENOMIC DNA]</scope>
    <source>
        <tissue evidence="3">Taproot</tissue>
    </source>
</reference>
<proteinExistence type="predicted"/>
<evidence type="ECO:0000313" key="3">
    <source>
        <dbReference type="EMBL" id="KMS65972.1"/>
    </source>
</evidence>
<organism evidence="3 4">
    <name type="scientific">Beta vulgaris subsp. vulgaris</name>
    <name type="common">Beet</name>
    <dbReference type="NCBI Taxonomy" id="3555"/>
    <lineage>
        <taxon>Eukaryota</taxon>
        <taxon>Viridiplantae</taxon>
        <taxon>Streptophyta</taxon>
        <taxon>Embryophyta</taxon>
        <taxon>Tracheophyta</taxon>
        <taxon>Spermatophyta</taxon>
        <taxon>Magnoliopsida</taxon>
        <taxon>eudicotyledons</taxon>
        <taxon>Gunneridae</taxon>
        <taxon>Pentapetalae</taxon>
        <taxon>Caryophyllales</taxon>
        <taxon>Chenopodiaceae</taxon>
        <taxon>Betoideae</taxon>
        <taxon>Beta</taxon>
    </lineage>
</organism>
<dbReference type="Gramene" id="KMS65972">
    <property type="protein sequence ID" value="KMS65972"/>
    <property type="gene ID" value="BVRB_034260"/>
</dbReference>
<keyword evidence="1" id="KW-0472">Membrane</keyword>
<gene>
    <name evidence="3" type="ORF">BVRB_034260</name>
</gene>
<evidence type="ECO:0000313" key="4">
    <source>
        <dbReference type="Proteomes" id="UP000035740"/>
    </source>
</evidence>
<feature type="transmembrane region" description="Helical" evidence="1">
    <location>
        <begin position="20"/>
        <end position="42"/>
    </location>
</feature>
<evidence type="ECO:0000259" key="2">
    <source>
        <dbReference type="Pfam" id="PF16213"/>
    </source>
</evidence>
<dbReference type="Proteomes" id="UP000035740">
    <property type="component" value="Unassembled WGS sequence"/>
</dbReference>
<dbReference type="EMBL" id="KQ106275">
    <property type="protein sequence ID" value="KMS65972.1"/>
    <property type="molecule type" value="Genomic_DNA"/>
</dbReference>